<keyword evidence="2" id="KW-0805">Transcription regulation</keyword>
<dbReference type="PROSITE" id="PS50931">
    <property type="entry name" value="HTH_LYSR"/>
    <property type="match status" value="1"/>
</dbReference>
<accession>A0ABW5BHV7</accession>
<feature type="domain" description="HTH lysR-type" evidence="5">
    <location>
        <begin position="6"/>
        <end position="63"/>
    </location>
</feature>
<gene>
    <name evidence="6" type="ORF">ACFSKO_08800</name>
</gene>
<sequence length="296" mass="33791">MKRDRLPLTALRSFEAAGRHESFTLAAQELFVSQAAISRQVRDLEHQIGNKLFARSHRRVQLTQAGAQLLSVLSTSFDTIDNCLSELSNSTASTVLTLSVEPSFLSGWLLPHLKDFRELYPSIDFAFDSDMRVIDFRISEAQLAIRFGTDPKIWPACESKHLLDIEVLPVIAADHIDPEKPLNTPRDLLRYTLLHEDDRTDWKNWFAAQGITDNNIERGPIYDNAALIFQEILEGHGIGFCDKRFIINQLQSGQLVIPFDAPFYQGSYWLVARNFSKLPKHATTFIDWFLPRVQSF</sequence>
<comment type="caution">
    <text evidence="6">The sequence shown here is derived from an EMBL/GenBank/DDBJ whole genome shotgun (WGS) entry which is preliminary data.</text>
</comment>
<name>A0ABW5BHV7_9PROT</name>
<dbReference type="RefSeq" id="WP_380250579.1">
    <property type="nucleotide sequence ID" value="NZ_JBHUII010000004.1"/>
</dbReference>
<dbReference type="InterPro" id="IPR000847">
    <property type="entry name" value="LysR_HTH_N"/>
</dbReference>
<dbReference type="InterPro" id="IPR058163">
    <property type="entry name" value="LysR-type_TF_proteobact-type"/>
</dbReference>
<evidence type="ECO:0000256" key="2">
    <source>
        <dbReference type="ARBA" id="ARBA00023015"/>
    </source>
</evidence>
<proteinExistence type="inferred from homology"/>
<dbReference type="InterPro" id="IPR005119">
    <property type="entry name" value="LysR_subst-bd"/>
</dbReference>
<dbReference type="InterPro" id="IPR036390">
    <property type="entry name" value="WH_DNA-bd_sf"/>
</dbReference>
<evidence type="ECO:0000256" key="3">
    <source>
        <dbReference type="ARBA" id="ARBA00023125"/>
    </source>
</evidence>
<keyword evidence="7" id="KW-1185">Reference proteome</keyword>
<evidence type="ECO:0000256" key="4">
    <source>
        <dbReference type="ARBA" id="ARBA00023163"/>
    </source>
</evidence>
<dbReference type="EMBL" id="JBHUII010000004">
    <property type="protein sequence ID" value="MFD2205707.1"/>
    <property type="molecule type" value="Genomic_DNA"/>
</dbReference>
<evidence type="ECO:0000256" key="1">
    <source>
        <dbReference type="ARBA" id="ARBA00009437"/>
    </source>
</evidence>
<dbReference type="InterPro" id="IPR036388">
    <property type="entry name" value="WH-like_DNA-bd_sf"/>
</dbReference>
<reference evidence="7" key="1">
    <citation type="journal article" date="2019" name="Int. J. Syst. Evol. Microbiol.">
        <title>The Global Catalogue of Microorganisms (GCM) 10K type strain sequencing project: providing services to taxonomists for standard genome sequencing and annotation.</title>
        <authorList>
            <consortium name="The Broad Institute Genomics Platform"/>
            <consortium name="The Broad Institute Genome Sequencing Center for Infectious Disease"/>
            <person name="Wu L."/>
            <person name="Ma J."/>
        </authorList>
    </citation>
    <scope>NUCLEOTIDE SEQUENCE [LARGE SCALE GENOMIC DNA]</scope>
    <source>
        <strain evidence="7">CGMCC 4.7192</strain>
    </source>
</reference>
<evidence type="ECO:0000259" key="5">
    <source>
        <dbReference type="PROSITE" id="PS50931"/>
    </source>
</evidence>
<dbReference type="CDD" id="cd08432">
    <property type="entry name" value="PBP2_GcdR_TrpI_HvrB_AmpR_like"/>
    <property type="match status" value="1"/>
</dbReference>
<dbReference type="PRINTS" id="PR00039">
    <property type="entry name" value="HTHLYSR"/>
</dbReference>
<dbReference type="Pfam" id="PF00126">
    <property type="entry name" value="HTH_1"/>
    <property type="match status" value="1"/>
</dbReference>
<dbReference type="PANTHER" id="PTHR30537:SF26">
    <property type="entry name" value="GLYCINE CLEAVAGE SYSTEM TRANSCRIPTIONAL ACTIVATOR"/>
    <property type="match status" value="1"/>
</dbReference>
<protein>
    <submittedName>
        <fullName evidence="6">LysR substrate-binding domain-containing protein</fullName>
    </submittedName>
</protein>
<dbReference type="SUPFAM" id="SSF53850">
    <property type="entry name" value="Periplasmic binding protein-like II"/>
    <property type="match status" value="1"/>
</dbReference>
<comment type="similarity">
    <text evidence="1">Belongs to the LysR transcriptional regulatory family.</text>
</comment>
<dbReference type="SUPFAM" id="SSF46785">
    <property type="entry name" value="Winged helix' DNA-binding domain"/>
    <property type="match status" value="1"/>
</dbReference>
<keyword evidence="4" id="KW-0804">Transcription</keyword>
<dbReference type="Pfam" id="PF03466">
    <property type="entry name" value="LysR_substrate"/>
    <property type="match status" value="1"/>
</dbReference>
<evidence type="ECO:0000313" key="7">
    <source>
        <dbReference type="Proteomes" id="UP001597294"/>
    </source>
</evidence>
<dbReference type="Gene3D" id="3.40.190.10">
    <property type="entry name" value="Periplasmic binding protein-like II"/>
    <property type="match status" value="2"/>
</dbReference>
<evidence type="ECO:0000313" key="6">
    <source>
        <dbReference type="EMBL" id="MFD2205707.1"/>
    </source>
</evidence>
<dbReference type="Gene3D" id="1.10.10.10">
    <property type="entry name" value="Winged helix-like DNA-binding domain superfamily/Winged helix DNA-binding domain"/>
    <property type="match status" value="1"/>
</dbReference>
<keyword evidence="3" id="KW-0238">DNA-binding</keyword>
<dbReference type="Proteomes" id="UP001597294">
    <property type="component" value="Unassembled WGS sequence"/>
</dbReference>
<dbReference type="PANTHER" id="PTHR30537">
    <property type="entry name" value="HTH-TYPE TRANSCRIPTIONAL REGULATOR"/>
    <property type="match status" value="1"/>
</dbReference>
<organism evidence="6 7">
    <name type="scientific">Kiloniella antarctica</name>
    <dbReference type="NCBI Taxonomy" id="1550907"/>
    <lineage>
        <taxon>Bacteria</taxon>
        <taxon>Pseudomonadati</taxon>
        <taxon>Pseudomonadota</taxon>
        <taxon>Alphaproteobacteria</taxon>
        <taxon>Rhodospirillales</taxon>
        <taxon>Kiloniellaceae</taxon>
        <taxon>Kiloniella</taxon>
    </lineage>
</organism>